<accession>A0ABQ2RJA4</accession>
<reference evidence="3" key="1">
    <citation type="journal article" date="2019" name="Int. J. Syst. Evol. Microbiol.">
        <title>The Global Catalogue of Microorganisms (GCM) 10K type strain sequencing project: providing services to taxonomists for standard genome sequencing and annotation.</title>
        <authorList>
            <consortium name="The Broad Institute Genomics Platform"/>
            <consortium name="The Broad Institute Genome Sequencing Center for Infectious Disease"/>
            <person name="Wu L."/>
            <person name="Ma J."/>
        </authorList>
    </citation>
    <scope>NUCLEOTIDE SEQUENCE [LARGE SCALE GENOMIC DNA]</scope>
    <source>
        <strain evidence="3">JCM 3115</strain>
    </source>
</reference>
<organism evidence="2 3">
    <name type="scientific">Streptosporangium pseudovulgare</name>
    <dbReference type="NCBI Taxonomy" id="35765"/>
    <lineage>
        <taxon>Bacteria</taxon>
        <taxon>Bacillati</taxon>
        <taxon>Actinomycetota</taxon>
        <taxon>Actinomycetes</taxon>
        <taxon>Streptosporangiales</taxon>
        <taxon>Streptosporangiaceae</taxon>
        <taxon>Streptosporangium</taxon>
    </lineage>
</organism>
<keyword evidence="3" id="KW-1185">Reference proteome</keyword>
<evidence type="ECO:0000256" key="1">
    <source>
        <dbReference type="SAM" id="MobiDB-lite"/>
    </source>
</evidence>
<sequence length="124" mass="13558">MRRLAARAVREGDAVLPDAGRAAAHPLDAFQHQRLAVLLRPLPRFPETSRSPETSRFPGTPRSPETPGFPETLRSPETSRFPGTRSRRIPPASGARRLAGAGGRVGVHVRVASLTRSRENRPKL</sequence>
<evidence type="ECO:0000313" key="2">
    <source>
        <dbReference type="EMBL" id="GGQ29477.1"/>
    </source>
</evidence>
<feature type="region of interest" description="Disordered" evidence="1">
    <location>
        <begin position="41"/>
        <end position="124"/>
    </location>
</feature>
<gene>
    <name evidence="2" type="ORF">GCM10010140_69580</name>
</gene>
<protein>
    <submittedName>
        <fullName evidence="2">Uncharacterized protein</fullName>
    </submittedName>
</protein>
<name>A0ABQ2RJA4_9ACTN</name>
<dbReference type="Proteomes" id="UP000611554">
    <property type="component" value="Unassembled WGS sequence"/>
</dbReference>
<comment type="caution">
    <text evidence="2">The sequence shown here is derived from an EMBL/GenBank/DDBJ whole genome shotgun (WGS) entry which is preliminary data.</text>
</comment>
<dbReference type="EMBL" id="BMQJ01000026">
    <property type="protein sequence ID" value="GGQ29477.1"/>
    <property type="molecule type" value="Genomic_DNA"/>
</dbReference>
<proteinExistence type="predicted"/>
<evidence type="ECO:0000313" key="3">
    <source>
        <dbReference type="Proteomes" id="UP000611554"/>
    </source>
</evidence>